<reference evidence="1 2" key="1">
    <citation type="submission" date="2013-02" db="EMBL/GenBank/DDBJ databases">
        <title>Genome sequence of Clostridium saccharoperbutylacetonicum N1-4(HMT).</title>
        <authorList>
            <person name="Poehlein A."/>
            <person name="Daniel R."/>
        </authorList>
    </citation>
    <scope>NUCLEOTIDE SEQUENCE [LARGE SCALE GENOMIC DNA]</scope>
    <source>
        <strain evidence="2">N1-4(HMT)</strain>
    </source>
</reference>
<dbReference type="EMBL" id="CP004121">
    <property type="protein sequence ID" value="AGF54806.1"/>
    <property type="molecule type" value="Genomic_DNA"/>
</dbReference>
<keyword evidence="2" id="KW-1185">Reference proteome</keyword>
<proteinExistence type="predicted"/>
<evidence type="ECO:0000313" key="1">
    <source>
        <dbReference type="EMBL" id="AGF54806.1"/>
    </source>
</evidence>
<protein>
    <submittedName>
        <fullName evidence="1">Uncharacterized protein</fullName>
    </submittedName>
</protein>
<gene>
    <name evidence="1" type="ORF">Cspa_c10300</name>
</gene>
<sequence length="49" mass="5584">MINQIYVEMLVNKILTKEINPNTGDLFKIEDIKIAEYKTAVEAKLSATQ</sequence>
<dbReference type="KEGG" id="csr:Cspa_c10300"/>
<organism evidence="1 2">
    <name type="scientific">Clostridium saccharoperbutylacetonicum N1-4(HMT)</name>
    <dbReference type="NCBI Taxonomy" id="931276"/>
    <lineage>
        <taxon>Bacteria</taxon>
        <taxon>Bacillati</taxon>
        <taxon>Bacillota</taxon>
        <taxon>Clostridia</taxon>
        <taxon>Eubacteriales</taxon>
        <taxon>Clostridiaceae</taxon>
        <taxon>Clostridium</taxon>
    </lineage>
</organism>
<dbReference type="PATRIC" id="fig|931276.5.peg.986"/>
<dbReference type="HOGENOM" id="CLU_3134222_0_0_9"/>
<name>M1MIZ4_9CLOT</name>
<evidence type="ECO:0000313" key="2">
    <source>
        <dbReference type="Proteomes" id="UP000011728"/>
    </source>
</evidence>
<dbReference type="RefSeq" id="WP_015391131.1">
    <property type="nucleotide sequence ID" value="NC_020291.1"/>
</dbReference>
<dbReference type="Proteomes" id="UP000011728">
    <property type="component" value="Chromosome"/>
</dbReference>
<dbReference type="AlphaFoldDB" id="M1MIZ4"/>
<accession>M1MIZ4</accession>